<reference evidence="3" key="1">
    <citation type="journal article" date="2014" name="Int. J. Syst. Evol. Microbiol.">
        <title>Complete genome sequence of Corynebacterium casei LMG S-19264T (=DSM 44701T), isolated from a smear-ripened cheese.</title>
        <authorList>
            <consortium name="US DOE Joint Genome Institute (JGI-PGF)"/>
            <person name="Walter F."/>
            <person name="Albersmeier A."/>
            <person name="Kalinowski J."/>
            <person name="Ruckert C."/>
        </authorList>
    </citation>
    <scope>NUCLEOTIDE SEQUENCE</scope>
    <source>
        <strain evidence="3">JCM 3051</strain>
    </source>
</reference>
<proteinExistence type="predicted"/>
<dbReference type="Proteomes" id="UP000655589">
    <property type="component" value="Unassembled WGS sequence"/>
</dbReference>
<comment type="caution">
    <text evidence="3">The sequence shown here is derived from an EMBL/GenBank/DDBJ whole genome shotgun (WGS) entry which is preliminary data.</text>
</comment>
<evidence type="ECO:0000313" key="4">
    <source>
        <dbReference type="Proteomes" id="UP000655589"/>
    </source>
</evidence>
<organism evidence="3 4">
    <name type="scientific">Promicromonospora citrea</name>
    <dbReference type="NCBI Taxonomy" id="43677"/>
    <lineage>
        <taxon>Bacteria</taxon>
        <taxon>Bacillati</taxon>
        <taxon>Actinomycetota</taxon>
        <taxon>Actinomycetes</taxon>
        <taxon>Micrococcales</taxon>
        <taxon>Promicromonosporaceae</taxon>
        <taxon>Promicromonospora</taxon>
    </lineage>
</organism>
<keyword evidence="2" id="KW-0812">Transmembrane</keyword>
<feature type="region of interest" description="Disordered" evidence="1">
    <location>
        <begin position="1"/>
        <end position="35"/>
    </location>
</feature>
<name>A0A8H9GJY2_9MICO</name>
<keyword evidence="4" id="KW-1185">Reference proteome</keyword>
<protein>
    <submittedName>
        <fullName evidence="3">Uncharacterized protein</fullName>
    </submittedName>
</protein>
<reference evidence="3" key="2">
    <citation type="submission" date="2020-09" db="EMBL/GenBank/DDBJ databases">
        <authorList>
            <person name="Sun Q."/>
            <person name="Ohkuma M."/>
        </authorList>
    </citation>
    <scope>NUCLEOTIDE SEQUENCE</scope>
    <source>
        <strain evidence="3">JCM 3051</strain>
    </source>
</reference>
<evidence type="ECO:0000313" key="3">
    <source>
        <dbReference type="EMBL" id="GGM25882.1"/>
    </source>
</evidence>
<dbReference type="AlphaFoldDB" id="A0A8H9GJY2"/>
<keyword evidence="2" id="KW-0472">Membrane</keyword>
<evidence type="ECO:0000256" key="2">
    <source>
        <dbReference type="SAM" id="Phobius"/>
    </source>
</evidence>
<dbReference type="EMBL" id="BMPT01000007">
    <property type="protein sequence ID" value="GGM25882.1"/>
    <property type="molecule type" value="Genomic_DNA"/>
</dbReference>
<accession>A0A8H9GJY2</accession>
<feature type="compositionally biased region" description="Pro residues" evidence="1">
    <location>
        <begin position="1"/>
        <end position="12"/>
    </location>
</feature>
<evidence type="ECO:0000256" key="1">
    <source>
        <dbReference type="SAM" id="MobiDB-lite"/>
    </source>
</evidence>
<gene>
    <name evidence="3" type="ORF">GCM10010102_21950</name>
</gene>
<dbReference type="RefSeq" id="WP_171103508.1">
    <property type="nucleotide sequence ID" value="NZ_BMPT01000007.1"/>
</dbReference>
<feature type="transmembrane region" description="Helical" evidence="2">
    <location>
        <begin position="79"/>
        <end position="99"/>
    </location>
</feature>
<keyword evidence="2" id="KW-1133">Transmembrane helix</keyword>
<feature type="transmembrane region" description="Helical" evidence="2">
    <location>
        <begin position="42"/>
        <end position="72"/>
    </location>
</feature>
<sequence>MTGPSAPTPDPSAVPDRVASTETSAVHEARPSSWTTGPFPPLWAAVIGSLFVVATTGMGLAVTFVGSVVSAIVARRRPWVSATAVVLAVWSGTGVLLTGRF</sequence>